<accession>A0A087D2R4</accession>
<feature type="compositionally biased region" description="Acidic residues" evidence="9">
    <location>
        <begin position="294"/>
        <end position="312"/>
    </location>
</feature>
<evidence type="ECO:0000256" key="8">
    <source>
        <dbReference type="RuleBase" id="RU000477"/>
    </source>
</evidence>
<keyword evidence="12" id="KW-1185">Reference proteome</keyword>
<name>A0A087D2R4_BIFRU</name>
<dbReference type="GO" id="GO:0005886">
    <property type="term" value="C:plasma membrane"/>
    <property type="evidence" value="ECO:0007669"/>
    <property type="project" value="UniProtKB-SubCell"/>
</dbReference>
<dbReference type="Pfam" id="PF00230">
    <property type="entry name" value="MIP"/>
    <property type="match status" value="1"/>
</dbReference>
<comment type="similarity">
    <text evidence="2 8">Belongs to the MIP/aquaporin (TC 1.A.8) family.</text>
</comment>
<evidence type="ECO:0000256" key="2">
    <source>
        <dbReference type="ARBA" id="ARBA00006175"/>
    </source>
</evidence>
<keyword evidence="5 8" id="KW-0812">Transmembrane</keyword>
<dbReference type="eggNOG" id="COG0580">
    <property type="taxonomic scope" value="Bacteria"/>
</dbReference>
<evidence type="ECO:0000256" key="7">
    <source>
        <dbReference type="ARBA" id="ARBA00023136"/>
    </source>
</evidence>
<evidence type="ECO:0000256" key="10">
    <source>
        <dbReference type="SAM" id="Phobius"/>
    </source>
</evidence>
<dbReference type="InterPro" id="IPR022357">
    <property type="entry name" value="MIP_CS"/>
</dbReference>
<evidence type="ECO:0000256" key="4">
    <source>
        <dbReference type="ARBA" id="ARBA00022475"/>
    </source>
</evidence>
<evidence type="ECO:0000256" key="3">
    <source>
        <dbReference type="ARBA" id="ARBA00022448"/>
    </source>
</evidence>
<feature type="transmembrane region" description="Helical" evidence="10">
    <location>
        <begin position="237"/>
        <end position="260"/>
    </location>
</feature>
<evidence type="ECO:0000256" key="9">
    <source>
        <dbReference type="SAM" id="MobiDB-lite"/>
    </source>
</evidence>
<keyword evidence="4" id="KW-1003">Cell membrane</keyword>
<organism evidence="11 12">
    <name type="scientific">Bifidobacterium ruminantium</name>
    <dbReference type="NCBI Taxonomy" id="78346"/>
    <lineage>
        <taxon>Bacteria</taxon>
        <taxon>Bacillati</taxon>
        <taxon>Actinomycetota</taxon>
        <taxon>Actinomycetes</taxon>
        <taxon>Bifidobacteriales</taxon>
        <taxon>Bifidobacteriaceae</taxon>
        <taxon>Bifidobacterium</taxon>
    </lineage>
</organism>
<evidence type="ECO:0000256" key="5">
    <source>
        <dbReference type="ARBA" id="ARBA00022692"/>
    </source>
</evidence>
<dbReference type="InterPro" id="IPR034294">
    <property type="entry name" value="Aquaporin_transptr"/>
</dbReference>
<dbReference type="InterPro" id="IPR000425">
    <property type="entry name" value="MIP"/>
</dbReference>
<feature type="transmembrane region" description="Helical" evidence="10">
    <location>
        <begin position="96"/>
        <end position="118"/>
    </location>
</feature>
<dbReference type="Gene3D" id="1.20.1080.10">
    <property type="entry name" value="Glycerol uptake facilitator protein"/>
    <property type="match status" value="1"/>
</dbReference>
<keyword evidence="6 10" id="KW-1133">Transmembrane helix</keyword>
<dbReference type="PRINTS" id="PR00783">
    <property type="entry name" value="MINTRINSICP"/>
</dbReference>
<feature type="region of interest" description="Disordered" evidence="9">
    <location>
        <begin position="274"/>
        <end position="312"/>
    </location>
</feature>
<evidence type="ECO:0000256" key="6">
    <source>
        <dbReference type="ARBA" id="ARBA00022989"/>
    </source>
</evidence>
<protein>
    <submittedName>
        <fullName evidence="11">Aquaporin Z</fullName>
    </submittedName>
</protein>
<dbReference type="STRING" id="78346.BRUM_1031"/>
<evidence type="ECO:0000313" key="11">
    <source>
        <dbReference type="EMBL" id="KFI89814.1"/>
    </source>
</evidence>
<evidence type="ECO:0000256" key="1">
    <source>
        <dbReference type="ARBA" id="ARBA00004651"/>
    </source>
</evidence>
<dbReference type="EMBL" id="JGZL01000007">
    <property type="protein sequence ID" value="KFI89814.1"/>
    <property type="molecule type" value="Genomic_DNA"/>
</dbReference>
<comment type="subcellular location">
    <subcellularLocation>
        <location evidence="1">Cell membrane</location>
        <topology evidence="1">Multi-pass membrane protein</topology>
    </subcellularLocation>
</comment>
<proteinExistence type="inferred from homology"/>
<feature type="transmembrane region" description="Helical" evidence="10">
    <location>
        <begin position="53"/>
        <end position="75"/>
    </location>
</feature>
<feature type="transmembrane region" description="Helical" evidence="10">
    <location>
        <begin position="26"/>
        <end position="47"/>
    </location>
</feature>
<keyword evidence="7 10" id="KW-0472">Membrane</keyword>
<reference evidence="11 12" key="1">
    <citation type="submission" date="2014-03" db="EMBL/GenBank/DDBJ databases">
        <title>Genomics of Bifidobacteria.</title>
        <authorList>
            <person name="Ventura M."/>
            <person name="Milani C."/>
            <person name="Lugli G.A."/>
        </authorList>
    </citation>
    <scope>NUCLEOTIDE SEQUENCE [LARGE SCALE GENOMIC DNA]</scope>
    <source>
        <strain evidence="11 12">LMG 21811</strain>
    </source>
</reference>
<feature type="transmembrane region" description="Helical" evidence="10">
    <location>
        <begin position="150"/>
        <end position="177"/>
    </location>
</feature>
<keyword evidence="3 8" id="KW-0813">Transport</keyword>
<feature type="compositionally biased region" description="Acidic residues" evidence="9">
    <location>
        <begin position="274"/>
        <end position="286"/>
    </location>
</feature>
<feature type="transmembrane region" description="Helical" evidence="10">
    <location>
        <begin position="189"/>
        <end position="207"/>
    </location>
</feature>
<dbReference type="AlphaFoldDB" id="A0A087D2R4"/>
<dbReference type="PROSITE" id="PS00221">
    <property type="entry name" value="MIP"/>
    <property type="match status" value="1"/>
</dbReference>
<evidence type="ECO:0000313" key="12">
    <source>
        <dbReference type="Proteomes" id="UP000029078"/>
    </source>
</evidence>
<dbReference type="Proteomes" id="UP000029078">
    <property type="component" value="Unassembled WGS sequence"/>
</dbReference>
<dbReference type="PANTHER" id="PTHR19139:SF199">
    <property type="entry name" value="MIP17260P"/>
    <property type="match status" value="1"/>
</dbReference>
<dbReference type="PANTHER" id="PTHR19139">
    <property type="entry name" value="AQUAPORIN TRANSPORTER"/>
    <property type="match status" value="1"/>
</dbReference>
<dbReference type="GO" id="GO:0015250">
    <property type="term" value="F:water channel activity"/>
    <property type="evidence" value="ECO:0007669"/>
    <property type="project" value="TreeGrafter"/>
</dbReference>
<dbReference type="SUPFAM" id="SSF81338">
    <property type="entry name" value="Aquaporin-like"/>
    <property type="match status" value="1"/>
</dbReference>
<dbReference type="RefSeq" id="WP_026645954.1">
    <property type="nucleotide sequence ID" value="NZ_CALLHR010000096.1"/>
</dbReference>
<gene>
    <name evidence="11" type="ORF">BRUM_1031</name>
</gene>
<dbReference type="InterPro" id="IPR023271">
    <property type="entry name" value="Aquaporin-like"/>
</dbReference>
<comment type="caution">
    <text evidence="11">The sequence shown here is derived from an EMBL/GenBank/DDBJ whole genome shotgun (WGS) entry which is preliminary data.</text>
</comment>
<sequence length="312" mass="32217">MTAVEATSITEEEQSKPLALRVGAELVGSFIVCFAIYSICTFGSAIYGVNMAFIAPLTGLAYAAVTMMFGAASGAQFNPAISIASMLVGKTRVLDGILYIIAQVLGGIGAGAATRFLLPTSEQVTLKIWMTPVINGFDKNSVSYATLGSYGVSFSITLAIVVELIAGIIIVATALNTTGTDGKSNTQHAIAMGFAYGVGAAITYPVTGAALNPARATGIAIFAQNQGLSQEPLQQLWVFWICPILAAAVVALAAIVVSIIGAKKIASKSEQDFEAIENAMDDDASGDADGHEGEQDEQSDAQADADESVEAD</sequence>